<evidence type="ECO:0000313" key="2">
    <source>
        <dbReference type="EMBL" id="GHF68404.1"/>
    </source>
</evidence>
<dbReference type="SUPFAM" id="SSF51658">
    <property type="entry name" value="Xylose isomerase-like"/>
    <property type="match status" value="1"/>
</dbReference>
<dbReference type="EMBL" id="BNAV01000007">
    <property type="protein sequence ID" value="GHF68404.1"/>
    <property type="molecule type" value="Genomic_DNA"/>
</dbReference>
<reference evidence="2" key="1">
    <citation type="journal article" date="2014" name="Int. J. Syst. Evol. Microbiol.">
        <title>Complete genome sequence of Corynebacterium casei LMG S-19264T (=DSM 44701T), isolated from a smear-ripened cheese.</title>
        <authorList>
            <consortium name="US DOE Joint Genome Institute (JGI-PGF)"/>
            <person name="Walter F."/>
            <person name="Albersmeier A."/>
            <person name="Kalinowski J."/>
            <person name="Ruckert C."/>
        </authorList>
    </citation>
    <scope>NUCLEOTIDE SEQUENCE</scope>
    <source>
        <strain evidence="2">CGMCC 4.7679</strain>
    </source>
</reference>
<dbReference type="PANTHER" id="PTHR12110:SF48">
    <property type="entry name" value="BLL3656 PROTEIN"/>
    <property type="match status" value="1"/>
</dbReference>
<evidence type="ECO:0000313" key="3">
    <source>
        <dbReference type="Proteomes" id="UP000658656"/>
    </source>
</evidence>
<feature type="domain" description="Xylose isomerase-like TIM barrel" evidence="1">
    <location>
        <begin position="23"/>
        <end position="251"/>
    </location>
</feature>
<accession>A0A8H9MF58</accession>
<dbReference type="PANTHER" id="PTHR12110">
    <property type="entry name" value="HYDROXYPYRUVATE ISOMERASE"/>
    <property type="match status" value="1"/>
</dbReference>
<protein>
    <submittedName>
        <fullName evidence="2">IolI protein</fullName>
    </submittedName>
</protein>
<dbReference type="Pfam" id="PF01261">
    <property type="entry name" value="AP_endonuc_2"/>
    <property type="match status" value="1"/>
</dbReference>
<reference evidence="2" key="2">
    <citation type="submission" date="2020-09" db="EMBL/GenBank/DDBJ databases">
        <authorList>
            <person name="Sun Q."/>
            <person name="Zhou Y."/>
        </authorList>
    </citation>
    <scope>NUCLEOTIDE SEQUENCE</scope>
    <source>
        <strain evidence="2">CGMCC 4.7679</strain>
    </source>
</reference>
<name>A0A8H9MF58_9PSEU</name>
<sequence>MTELHLTCSASTLREADFPTRVSAAAAAGFAGIGVRMSDYLGSGLSDEEIRGLLDRHGLRVLELEHLWDWAPGPDPMEETIFRFADRIGARQLNVPMFGEYPLADLVEPFGALCDRAADHGLLVGFEFLPYSGVRTLGEVWQIVAAAGRRNGGVIIDLWHWFRSGARVDDLADIPAPAFTSLQLCDVAAEPGPRMAEESRHARLLPGQGAGDTQGLLRALRERGITVPVSVEVFSDDLDARPATESARLAYDAAAAVLREADLDAPGWATTREDVR</sequence>
<evidence type="ECO:0000259" key="1">
    <source>
        <dbReference type="Pfam" id="PF01261"/>
    </source>
</evidence>
<dbReference type="InterPro" id="IPR013022">
    <property type="entry name" value="Xyl_isomerase-like_TIM-brl"/>
</dbReference>
<organism evidence="2 3">
    <name type="scientific">Amycolatopsis bartoniae</name>
    <dbReference type="NCBI Taxonomy" id="941986"/>
    <lineage>
        <taxon>Bacteria</taxon>
        <taxon>Bacillati</taxon>
        <taxon>Actinomycetota</taxon>
        <taxon>Actinomycetes</taxon>
        <taxon>Pseudonocardiales</taxon>
        <taxon>Pseudonocardiaceae</taxon>
        <taxon>Amycolatopsis</taxon>
    </lineage>
</organism>
<gene>
    <name evidence="2" type="ORF">GCM10017566_47780</name>
</gene>
<proteinExistence type="predicted"/>
<dbReference type="RefSeq" id="WP_183176685.1">
    <property type="nucleotide sequence ID" value="NZ_BNAV01000007.1"/>
</dbReference>
<comment type="caution">
    <text evidence="2">The sequence shown here is derived from an EMBL/GenBank/DDBJ whole genome shotgun (WGS) entry which is preliminary data.</text>
</comment>
<keyword evidence="3" id="KW-1185">Reference proteome</keyword>
<dbReference type="InterPro" id="IPR050312">
    <property type="entry name" value="IolE/XylAMocC-like"/>
</dbReference>
<dbReference type="InterPro" id="IPR036237">
    <property type="entry name" value="Xyl_isomerase-like_sf"/>
</dbReference>
<dbReference type="AlphaFoldDB" id="A0A8H9MF58"/>
<dbReference type="Gene3D" id="3.20.20.150">
    <property type="entry name" value="Divalent-metal-dependent TIM barrel enzymes"/>
    <property type="match status" value="1"/>
</dbReference>
<dbReference type="Proteomes" id="UP000658656">
    <property type="component" value="Unassembled WGS sequence"/>
</dbReference>